<reference evidence="2 3" key="1">
    <citation type="submission" date="2017-04" db="EMBL/GenBank/DDBJ databases">
        <title>Characterization, genome and methylation analysis of a phthalic acid esters degrading strain Sphingobium yanoikuyae SHJ.</title>
        <authorList>
            <person name="Feng L."/>
        </authorList>
    </citation>
    <scope>NUCLEOTIDE SEQUENCE [LARGE SCALE GENOMIC DNA]</scope>
    <source>
        <strain evidence="2 3">SHJ</strain>
    </source>
</reference>
<gene>
    <name evidence="2" type="ORF">BV87_16320</name>
</gene>
<evidence type="ECO:0000313" key="3">
    <source>
        <dbReference type="Proteomes" id="UP000037029"/>
    </source>
</evidence>
<proteinExistence type="predicted"/>
<keyword evidence="1" id="KW-1133">Transmembrane helix</keyword>
<sequence length="103" mass="11084">MSAEPFSSVAYTIMAALAGAVTALAFRPWKKMTGLEIALTLFVGFSFAIFVSPWVAHSIMQVPANEPRAASFITYVMGAGSNILLPRIIQFFERLLGAKGDGQ</sequence>
<feature type="transmembrane region" description="Helical" evidence="1">
    <location>
        <begin position="69"/>
        <end position="89"/>
    </location>
</feature>
<dbReference type="AlphaFoldDB" id="A0A0J9CX49"/>
<dbReference type="Proteomes" id="UP000037029">
    <property type="component" value="Chromosome"/>
</dbReference>
<accession>A0A0J9CX49</accession>
<evidence type="ECO:0000256" key="1">
    <source>
        <dbReference type="SAM" id="Phobius"/>
    </source>
</evidence>
<keyword evidence="1" id="KW-0472">Membrane</keyword>
<keyword evidence="1" id="KW-0812">Transmembrane</keyword>
<name>A0A0J9CX49_SPHYA</name>
<protein>
    <recommendedName>
        <fullName evidence="4">Peptidase M48, Ste24p</fullName>
    </recommendedName>
</protein>
<dbReference type="EMBL" id="CP020925">
    <property type="protein sequence ID" value="ATP19806.1"/>
    <property type="molecule type" value="Genomic_DNA"/>
</dbReference>
<feature type="transmembrane region" description="Helical" evidence="1">
    <location>
        <begin position="38"/>
        <end position="57"/>
    </location>
</feature>
<evidence type="ECO:0008006" key="4">
    <source>
        <dbReference type="Google" id="ProtNLM"/>
    </source>
</evidence>
<feature type="transmembrane region" description="Helical" evidence="1">
    <location>
        <begin position="6"/>
        <end position="26"/>
    </location>
</feature>
<evidence type="ECO:0000313" key="2">
    <source>
        <dbReference type="EMBL" id="ATP19806.1"/>
    </source>
</evidence>
<dbReference type="RefSeq" id="WP_048939153.1">
    <property type="nucleotide sequence ID" value="NZ_CP020925.1"/>
</dbReference>
<organism evidence="2 3">
    <name type="scientific">Sphingobium yanoikuyae</name>
    <name type="common">Sphingomonas yanoikuyae</name>
    <dbReference type="NCBI Taxonomy" id="13690"/>
    <lineage>
        <taxon>Bacteria</taxon>
        <taxon>Pseudomonadati</taxon>
        <taxon>Pseudomonadota</taxon>
        <taxon>Alphaproteobacteria</taxon>
        <taxon>Sphingomonadales</taxon>
        <taxon>Sphingomonadaceae</taxon>
        <taxon>Sphingobium</taxon>
    </lineage>
</organism>